<feature type="transmembrane region" description="Helical" evidence="1">
    <location>
        <begin position="6"/>
        <end position="26"/>
    </location>
</feature>
<evidence type="ECO:0000256" key="1">
    <source>
        <dbReference type="SAM" id="Phobius"/>
    </source>
</evidence>
<dbReference type="EMBL" id="GBRH01261499">
    <property type="protein sequence ID" value="JAD36396.1"/>
    <property type="molecule type" value="Transcribed_RNA"/>
</dbReference>
<keyword evidence="1" id="KW-0472">Membrane</keyword>
<evidence type="ECO:0000313" key="2">
    <source>
        <dbReference type="EMBL" id="JAD36396.1"/>
    </source>
</evidence>
<organism evidence="2">
    <name type="scientific">Arundo donax</name>
    <name type="common">Giant reed</name>
    <name type="synonym">Donax arundinaceus</name>
    <dbReference type="NCBI Taxonomy" id="35708"/>
    <lineage>
        <taxon>Eukaryota</taxon>
        <taxon>Viridiplantae</taxon>
        <taxon>Streptophyta</taxon>
        <taxon>Embryophyta</taxon>
        <taxon>Tracheophyta</taxon>
        <taxon>Spermatophyta</taxon>
        <taxon>Magnoliopsida</taxon>
        <taxon>Liliopsida</taxon>
        <taxon>Poales</taxon>
        <taxon>Poaceae</taxon>
        <taxon>PACMAD clade</taxon>
        <taxon>Arundinoideae</taxon>
        <taxon>Arundineae</taxon>
        <taxon>Arundo</taxon>
    </lineage>
</organism>
<keyword evidence="1" id="KW-1133">Transmembrane helix</keyword>
<sequence>MMILKSLLSFLSQFFIAGVWLMPLFVTKTMQIRLTLPTILNHASGWWVKP</sequence>
<name>A0A0A8ZC53_ARUDO</name>
<accession>A0A0A8ZC53</accession>
<proteinExistence type="predicted"/>
<keyword evidence="1" id="KW-0812">Transmembrane</keyword>
<dbReference type="AlphaFoldDB" id="A0A0A8ZC53"/>
<protein>
    <submittedName>
        <fullName evidence="2">Uncharacterized protein</fullName>
    </submittedName>
</protein>
<reference evidence="2" key="2">
    <citation type="journal article" date="2015" name="Data Brief">
        <title>Shoot transcriptome of the giant reed, Arundo donax.</title>
        <authorList>
            <person name="Barrero R.A."/>
            <person name="Guerrero F.D."/>
            <person name="Moolhuijzen P."/>
            <person name="Goolsby J.A."/>
            <person name="Tidwell J."/>
            <person name="Bellgard S.E."/>
            <person name="Bellgard M.I."/>
        </authorList>
    </citation>
    <scope>NUCLEOTIDE SEQUENCE</scope>
    <source>
        <tissue evidence="2">Shoot tissue taken approximately 20 cm above the soil surface</tissue>
    </source>
</reference>
<reference evidence="2" key="1">
    <citation type="submission" date="2014-09" db="EMBL/GenBank/DDBJ databases">
        <authorList>
            <person name="Magalhaes I.L.F."/>
            <person name="Oliveira U."/>
            <person name="Santos F.R."/>
            <person name="Vidigal T.H.D.A."/>
            <person name="Brescovit A.D."/>
            <person name="Santos A.J."/>
        </authorList>
    </citation>
    <scope>NUCLEOTIDE SEQUENCE</scope>
    <source>
        <tissue evidence="2">Shoot tissue taken approximately 20 cm above the soil surface</tissue>
    </source>
</reference>